<comment type="caution">
    <text evidence="5">The sequence shown here is derived from an EMBL/GenBank/DDBJ whole genome shotgun (WGS) entry which is preliminary data.</text>
</comment>
<accession>A0A917T5Z8</accession>
<evidence type="ECO:0000256" key="2">
    <source>
        <dbReference type="ARBA" id="ARBA00023125"/>
    </source>
</evidence>
<dbReference type="InterPro" id="IPR036388">
    <property type="entry name" value="WH-like_DNA-bd_sf"/>
</dbReference>
<sequence>MEPRAALSPAAVLFRGLGDVSRLAILRRLVDAERRVTDLVADLGLSQGTVSGHLACLRDCGLVTARPQGRQMFYALAHPQLLELFTATEELLLRIGSTVALCPTYGNPDTGCDDPSCVKSEETA</sequence>
<reference evidence="5" key="1">
    <citation type="journal article" date="2014" name="Int. J. Syst. Evol. Microbiol.">
        <title>Complete genome sequence of Corynebacterium casei LMG S-19264T (=DSM 44701T), isolated from a smear-ripened cheese.</title>
        <authorList>
            <consortium name="US DOE Joint Genome Institute (JGI-PGF)"/>
            <person name="Walter F."/>
            <person name="Albersmeier A."/>
            <person name="Kalinowski J."/>
            <person name="Ruckert C."/>
        </authorList>
    </citation>
    <scope>NUCLEOTIDE SEQUENCE</scope>
    <source>
        <strain evidence="5">CGMCC 4.7308</strain>
    </source>
</reference>
<proteinExistence type="predicted"/>
<evidence type="ECO:0000313" key="6">
    <source>
        <dbReference type="Proteomes" id="UP000655208"/>
    </source>
</evidence>
<dbReference type="InterPro" id="IPR051011">
    <property type="entry name" value="Metal_resp_trans_reg"/>
</dbReference>
<gene>
    <name evidence="5" type="ORF">GCM10011594_31520</name>
</gene>
<dbReference type="AlphaFoldDB" id="A0A917T5Z8"/>
<dbReference type="PANTHER" id="PTHR43132">
    <property type="entry name" value="ARSENICAL RESISTANCE OPERON REPRESSOR ARSR-RELATED"/>
    <property type="match status" value="1"/>
</dbReference>
<feature type="domain" description="HTH arsR-type" evidence="4">
    <location>
        <begin position="2"/>
        <end position="96"/>
    </location>
</feature>
<dbReference type="PRINTS" id="PR00778">
    <property type="entry name" value="HTHARSR"/>
</dbReference>
<dbReference type="GO" id="GO:0003677">
    <property type="term" value="F:DNA binding"/>
    <property type="evidence" value="ECO:0007669"/>
    <property type="project" value="UniProtKB-KW"/>
</dbReference>
<dbReference type="EMBL" id="BMNA01000007">
    <property type="protein sequence ID" value="GGM09341.1"/>
    <property type="molecule type" value="Genomic_DNA"/>
</dbReference>
<evidence type="ECO:0000259" key="4">
    <source>
        <dbReference type="PROSITE" id="PS50987"/>
    </source>
</evidence>
<organism evidence="5 6">
    <name type="scientific">Nakamurella endophytica</name>
    <dbReference type="NCBI Taxonomy" id="1748367"/>
    <lineage>
        <taxon>Bacteria</taxon>
        <taxon>Bacillati</taxon>
        <taxon>Actinomycetota</taxon>
        <taxon>Actinomycetes</taxon>
        <taxon>Nakamurellales</taxon>
        <taxon>Nakamurellaceae</taxon>
        <taxon>Nakamurella</taxon>
    </lineage>
</organism>
<dbReference type="PANTHER" id="PTHR43132:SF2">
    <property type="entry name" value="ARSENICAL RESISTANCE OPERON REPRESSOR ARSR-RELATED"/>
    <property type="match status" value="1"/>
</dbReference>
<evidence type="ECO:0000256" key="1">
    <source>
        <dbReference type="ARBA" id="ARBA00023015"/>
    </source>
</evidence>
<dbReference type="InterPro" id="IPR036390">
    <property type="entry name" value="WH_DNA-bd_sf"/>
</dbReference>
<dbReference type="NCBIfam" id="NF033788">
    <property type="entry name" value="HTH_metalloreg"/>
    <property type="match status" value="1"/>
</dbReference>
<dbReference type="Pfam" id="PF01022">
    <property type="entry name" value="HTH_5"/>
    <property type="match status" value="1"/>
</dbReference>
<dbReference type="SMART" id="SM00418">
    <property type="entry name" value="HTH_ARSR"/>
    <property type="match status" value="1"/>
</dbReference>
<reference evidence="5" key="2">
    <citation type="submission" date="2020-09" db="EMBL/GenBank/DDBJ databases">
        <authorList>
            <person name="Sun Q."/>
            <person name="Zhou Y."/>
        </authorList>
    </citation>
    <scope>NUCLEOTIDE SEQUENCE</scope>
    <source>
        <strain evidence="5">CGMCC 4.7308</strain>
    </source>
</reference>
<keyword evidence="1" id="KW-0805">Transcription regulation</keyword>
<dbReference type="Proteomes" id="UP000655208">
    <property type="component" value="Unassembled WGS sequence"/>
</dbReference>
<protein>
    <submittedName>
        <fullName evidence="5">Transcriptional regulator, ArsR family protein</fullName>
    </submittedName>
</protein>
<dbReference type="PROSITE" id="PS50987">
    <property type="entry name" value="HTH_ARSR_2"/>
    <property type="match status" value="1"/>
</dbReference>
<dbReference type="Gene3D" id="1.10.10.10">
    <property type="entry name" value="Winged helix-like DNA-binding domain superfamily/Winged helix DNA-binding domain"/>
    <property type="match status" value="1"/>
</dbReference>
<evidence type="ECO:0000256" key="3">
    <source>
        <dbReference type="ARBA" id="ARBA00023163"/>
    </source>
</evidence>
<keyword evidence="3" id="KW-0804">Transcription</keyword>
<keyword evidence="2" id="KW-0238">DNA-binding</keyword>
<name>A0A917T5Z8_9ACTN</name>
<dbReference type="GO" id="GO:0003700">
    <property type="term" value="F:DNA-binding transcription factor activity"/>
    <property type="evidence" value="ECO:0007669"/>
    <property type="project" value="InterPro"/>
</dbReference>
<dbReference type="CDD" id="cd00090">
    <property type="entry name" value="HTH_ARSR"/>
    <property type="match status" value="1"/>
</dbReference>
<dbReference type="InterPro" id="IPR011991">
    <property type="entry name" value="ArsR-like_HTH"/>
</dbReference>
<dbReference type="InterPro" id="IPR001845">
    <property type="entry name" value="HTH_ArsR_DNA-bd_dom"/>
</dbReference>
<dbReference type="SUPFAM" id="SSF46785">
    <property type="entry name" value="Winged helix' DNA-binding domain"/>
    <property type="match status" value="1"/>
</dbReference>
<evidence type="ECO:0000313" key="5">
    <source>
        <dbReference type="EMBL" id="GGM09341.1"/>
    </source>
</evidence>
<keyword evidence="6" id="KW-1185">Reference proteome</keyword>